<protein>
    <recommendedName>
        <fullName evidence="4">Ig-like domain (Group 3)</fullName>
    </recommendedName>
</protein>
<organism evidence="2 3">
    <name type="scientific">Ekhidna lutea</name>
    <dbReference type="NCBI Taxonomy" id="447679"/>
    <lineage>
        <taxon>Bacteria</taxon>
        <taxon>Pseudomonadati</taxon>
        <taxon>Bacteroidota</taxon>
        <taxon>Cytophagia</taxon>
        <taxon>Cytophagales</taxon>
        <taxon>Reichenbachiellaceae</taxon>
        <taxon>Ekhidna</taxon>
    </lineage>
</organism>
<dbReference type="Proteomes" id="UP000198393">
    <property type="component" value="Unassembled WGS sequence"/>
</dbReference>
<dbReference type="OrthoDB" id="1111884at2"/>
<dbReference type="InterPro" id="IPR058094">
    <property type="entry name" value="Ig-like_OmpL47-like"/>
</dbReference>
<evidence type="ECO:0000313" key="3">
    <source>
        <dbReference type="Proteomes" id="UP000198393"/>
    </source>
</evidence>
<accession>A0A239M6U1</accession>
<keyword evidence="3" id="KW-1185">Reference proteome</keyword>
<evidence type="ECO:0000256" key="1">
    <source>
        <dbReference type="SAM" id="SignalP"/>
    </source>
</evidence>
<name>A0A239M6U1_EKHLU</name>
<dbReference type="RefSeq" id="WP_089358292.1">
    <property type="nucleotide sequence ID" value="NZ_FZPD01000007.1"/>
</dbReference>
<keyword evidence="1" id="KW-0732">Signal</keyword>
<proteinExistence type="predicted"/>
<evidence type="ECO:0008006" key="4">
    <source>
        <dbReference type="Google" id="ProtNLM"/>
    </source>
</evidence>
<reference evidence="2 3" key="1">
    <citation type="submission" date="2017-06" db="EMBL/GenBank/DDBJ databases">
        <authorList>
            <person name="Kim H.J."/>
            <person name="Triplett B.A."/>
        </authorList>
    </citation>
    <scope>NUCLEOTIDE SEQUENCE [LARGE SCALE GENOMIC DNA]</scope>
    <source>
        <strain evidence="2 3">DSM 19307</strain>
    </source>
</reference>
<dbReference type="EMBL" id="FZPD01000007">
    <property type="protein sequence ID" value="SNT37589.1"/>
    <property type="molecule type" value="Genomic_DNA"/>
</dbReference>
<dbReference type="Gene3D" id="3.30.1920.20">
    <property type="match status" value="2"/>
</dbReference>
<feature type="signal peptide" evidence="1">
    <location>
        <begin position="1"/>
        <end position="19"/>
    </location>
</feature>
<evidence type="ECO:0000313" key="2">
    <source>
        <dbReference type="EMBL" id="SNT37589.1"/>
    </source>
</evidence>
<feature type="chain" id="PRO_5012715083" description="Ig-like domain (Group 3)" evidence="1">
    <location>
        <begin position="20"/>
        <end position="572"/>
    </location>
</feature>
<dbReference type="NCBIfam" id="NF047446">
    <property type="entry name" value="barrel_OmpL47"/>
    <property type="match status" value="4"/>
</dbReference>
<dbReference type="AlphaFoldDB" id="A0A239M6U1"/>
<gene>
    <name evidence="2" type="ORF">SAMN05421640_3618</name>
</gene>
<sequence>MRKILSLSIIACFCFNLTAQNIPDHNKKIYKNEEGKVYVNKELPLYLSISTSPDGSGGQVLDGKDPKYSSPMYLDSEGYNTIRTPWKVDPETKKTIYPKEEVIFELYADSKPPTSSISFDSDKPARLDNKVILKACAISLSSKDETSGIESIYYSLDNAPFQKYASPISLTDEKTYSFTYYAVDNVGNVEEQKSLSIQVDNSAPTTSMEVEGDLSENIVSSRSSISLNANDKISNVSKTFYTIDEGRTFEYGSPISLAGLSEGEHTITYFSVDMVDNNEEKKTYSFYLDKSAPRVIDEIIGNTFIANGKEYYSGRTKLKLVAMDNKAGVKEIRYSVNGGEFKLYEAPFYLTQSGNLNIEVLAMDKVNNRVRSTEFSDKNNLLSYVDLSGPSLNFNLSGPSFTVKDTVYISKETAISLRGTDNDSGFKEIDYQIDNGSATTYSEPFKIEDEGFHAVTYNGYDNLSNSSTESILCIVDNSGPEVFSRFSIDSNKSKMVEGKEMKVYPPHVVLFLSSTDSYAGLDKISYQINDGPVLPYKSLIENFKKDTPYKITVLVVDKLGNENQKDIMFYID</sequence>